<name>A0A9X2YJ72_9MYCO</name>
<dbReference type="InterPro" id="IPR015943">
    <property type="entry name" value="WD40/YVTN_repeat-like_dom_sf"/>
</dbReference>
<protein>
    <recommendedName>
        <fullName evidence="5">Virginiamycin B lyase</fullName>
    </recommendedName>
</protein>
<dbReference type="Gene3D" id="2.130.10.10">
    <property type="entry name" value="YVTN repeat-like/Quinoprotein amine dehydrogenase"/>
    <property type="match status" value="1"/>
</dbReference>
<reference evidence="1" key="2">
    <citation type="journal article" date="2022" name="BMC Genomics">
        <title>Comparative genome analysis of mycobacteria focusing on tRNA and non-coding RNA.</title>
        <authorList>
            <person name="Behra P.R.K."/>
            <person name="Pettersson B.M.F."/>
            <person name="Ramesh M."/>
            <person name="Das S."/>
            <person name="Dasgupta S."/>
            <person name="Kirsebom L.A."/>
        </authorList>
    </citation>
    <scope>NUCLEOTIDE SEQUENCE</scope>
    <source>
        <strain evidence="1">DSM 45406</strain>
    </source>
</reference>
<proteinExistence type="predicted"/>
<evidence type="ECO:0000313" key="2">
    <source>
        <dbReference type="EMBL" id="ULP35686.1"/>
    </source>
</evidence>
<dbReference type="InterPro" id="IPR051344">
    <property type="entry name" value="Vgb"/>
</dbReference>
<dbReference type="PANTHER" id="PTHR40274">
    <property type="entry name" value="VIRGINIAMYCIN B LYASE"/>
    <property type="match status" value="1"/>
</dbReference>
<evidence type="ECO:0000313" key="4">
    <source>
        <dbReference type="Proteomes" id="UP001140272"/>
    </source>
</evidence>
<dbReference type="RefSeq" id="WP_043411715.1">
    <property type="nucleotide sequence ID" value="NZ_CP092427.2"/>
</dbReference>
<reference evidence="2" key="3">
    <citation type="submission" date="2022-08" db="EMBL/GenBank/DDBJ databases">
        <title>Whole genome sequencing of non-tuberculosis mycobacteria type-strains.</title>
        <authorList>
            <person name="Igarashi Y."/>
            <person name="Osugi A."/>
            <person name="Mitarai S."/>
        </authorList>
    </citation>
    <scope>NUCLEOTIDE SEQUENCE</scope>
    <source>
        <strain evidence="2">JCM 16372</strain>
    </source>
</reference>
<sequence length="298" mass="31158">MTALRHPGLNAPSGIIAADGDVWFTNIGDDRVGRIRDGAVQLFASKSGAIRLPANIFPGPDGRVWFTSLGSDALGAIDPSAADPAATIRMYALPDGSRPVALKSGPDGRMWFSLRGIDAIGSLDPRAPSSSLNIVNDPAINAPAALFVTPDGTVWWINSDEGTLGRLDAVTGAVSTVAVPARPRAWAQTPDGLLWVTTREPAGLLSFDPRGPAATLRQATDPRLREPDGVCAGEDGRVWCVDTAANAVVGHRPDGSWEFLGAPPEVDGPFDIKPGPDPTVMWFTNKTGNSIGALSAKP</sequence>
<reference evidence="1" key="1">
    <citation type="submission" date="2020-07" db="EMBL/GenBank/DDBJ databases">
        <authorList>
            <person name="Pettersson B.M.F."/>
            <person name="Behra P.R.K."/>
            <person name="Ramesh M."/>
            <person name="Das S."/>
            <person name="Dasgupta S."/>
            <person name="Kirsebom L.A."/>
        </authorList>
    </citation>
    <scope>NUCLEOTIDE SEQUENCE</scope>
    <source>
        <strain evidence="1">DSM 45406</strain>
    </source>
</reference>
<keyword evidence="3" id="KW-1185">Reference proteome</keyword>
<evidence type="ECO:0000313" key="3">
    <source>
        <dbReference type="Proteomes" id="UP001055159"/>
    </source>
</evidence>
<dbReference type="EMBL" id="JACKRN010000915">
    <property type="protein sequence ID" value="MCV7073656.1"/>
    <property type="molecule type" value="Genomic_DNA"/>
</dbReference>
<accession>A0A9X2YJ72</accession>
<dbReference type="SUPFAM" id="SSF63829">
    <property type="entry name" value="Calcium-dependent phosphotriesterase"/>
    <property type="match status" value="1"/>
</dbReference>
<dbReference type="SUPFAM" id="SSF101898">
    <property type="entry name" value="NHL repeat"/>
    <property type="match status" value="1"/>
</dbReference>
<evidence type="ECO:0000313" key="1">
    <source>
        <dbReference type="EMBL" id="MCV7073656.1"/>
    </source>
</evidence>
<dbReference type="Proteomes" id="UP001140272">
    <property type="component" value="Unassembled WGS sequence"/>
</dbReference>
<dbReference type="Pfam" id="PF24684">
    <property type="entry name" value="Vgb_lyase"/>
    <property type="match status" value="1"/>
</dbReference>
<evidence type="ECO:0008006" key="5">
    <source>
        <dbReference type="Google" id="ProtNLM"/>
    </source>
</evidence>
<dbReference type="EMBL" id="CP092427">
    <property type="protein sequence ID" value="ULP35686.1"/>
    <property type="molecule type" value="Genomic_DNA"/>
</dbReference>
<gene>
    <name evidence="1" type="ORF">H7H73_28505</name>
    <name evidence="2" type="ORF">MJO55_20895</name>
</gene>
<organism evidence="1 4">
    <name type="scientific">Mycolicibacterium rufum</name>
    <dbReference type="NCBI Taxonomy" id="318424"/>
    <lineage>
        <taxon>Bacteria</taxon>
        <taxon>Bacillati</taxon>
        <taxon>Actinomycetota</taxon>
        <taxon>Actinomycetes</taxon>
        <taxon>Mycobacteriales</taxon>
        <taxon>Mycobacteriaceae</taxon>
        <taxon>Mycolicibacterium</taxon>
    </lineage>
</organism>
<dbReference type="AlphaFoldDB" id="A0A9X2YJ72"/>
<dbReference type="PANTHER" id="PTHR40274:SF3">
    <property type="entry name" value="VIRGINIAMYCIN B LYASE"/>
    <property type="match status" value="1"/>
</dbReference>
<dbReference type="Proteomes" id="UP001055159">
    <property type="component" value="Chromosome"/>
</dbReference>